<organism evidence="1 2">
    <name type="scientific">Dermacentor silvarum</name>
    <name type="common">Tick</name>
    <dbReference type="NCBI Taxonomy" id="543639"/>
    <lineage>
        <taxon>Eukaryota</taxon>
        <taxon>Metazoa</taxon>
        <taxon>Ecdysozoa</taxon>
        <taxon>Arthropoda</taxon>
        <taxon>Chelicerata</taxon>
        <taxon>Arachnida</taxon>
        <taxon>Acari</taxon>
        <taxon>Parasitiformes</taxon>
        <taxon>Ixodida</taxon>
        <taxon>Ixodoidea</taxon>
        <taxon>Ixodidae</taxon>
        <taxon>Rhipicephalinae</taxon>
        <taxon>Dermacentor</taxon>
    </lineage>
</organism>
<keyword evidence="2" id="KW-1185">Reference proteome</keyword>
<dbReference type="EMBL" id="CM023480">
    <property type="protein sequence ID" value="KAH7971432.1"/>
    <property type="molecule type" value="Genomic_DNA"/>
</dbReference>
<sequence>MAMRGITSLKINGRPHPVNVYVTPGERTRIGVIHGIEPRTPSETIKTSIRFRTQGVELVEGPIQPSVWRSWPPHRRVPAARLAHVPYVRSAQPRSNPRLTKNRNLSTDKVRPAGAAQEPAHHQKAARSPDNRAAALTVHVEADTNPTGEHEGKSPSEKQVTQGIPGTVQATDESVVLLCLFSVDALHPGGTSSGVMTLMEFIGCTLIGFGPALSMFAITIARDPIRIIILITAAFFWLLSLLLSSIVWFAVVPLRKQLAFGVVCSVAFQEAGRFLFYRVLRKAELGLKKVTEVGADGAVVSSSRTTLSYVSGLGFGVMSGVFSLLNVLADAIGPGTVGLNGGSSGFFLTSALTTSAFVLLHTFWGVVSFHALDHGRWPLVAFVGIAHLVASCLTLLNPAGLYVASLVPICLLLLVSGVLAFHAAGGRVHALMRFKGQSLPQQQQQQPASPH</sequence>
<accession>A0ACB8DLX4</accession>
<evidence type="ECO:0000313" key="2">
    <source>
        <dbReference type="Proteomes" id="UP000821865"/>
    </source>
</evidence>
<name>A0ACB8DLX4_DERSI</name>
<gene>
    <name evidence="1" type="ORF">HPB49_024041</name>
</gene>
<reference evidence="1" key="1">
    <citation type="submission" date="2020-05" db="EMBL/GenBank/DDBJ databases">
        <title>Large-scale comparative analyses of tick genomes elucidate their genetic diversity and vector capacities.</title>
        <authorList>
            <person name="Jia N."/>
            <person name="Wang J."/>
            <person name="Shi W."/>
            <person name="Du L."/>
            <person name="Sun Y."/>
            <person name="Zhan W."/>
            <person name="Jiang J."/>
            <person name="Wang Q."/>
            <person name="Zhang B."/>
            <person name="Ji P."/>
            <person name="Sakyi L.B."/>
            <person name="Cui X."/>
            <person name="Yuan T."/>
            <person name="Jiang B."/>
            <person name="Yang W."/>
            <person name="Lam T.T.-Y."/>
            <person name="Chang Q."/>
            <person name="Ding S."/>
            <person name="Wang X."/>
            <person name="Zhu J."/>
            <person name="Ruan X."/>
            <person name="Zhao L."/>
            <person name="Wei J."/>
            <person name="Que T."/>
            <person name="Du C."/>
            <person name="Cheng J."/>
            <person name="Dai P."/>
            <person name="Han X."/>
            <person name="Huang E."/>
            <person name="Gao Y."/>
            <person name="Liu J."/>
            <person name="Shao H."/>
            <person name="Ye R."/>
            <person name="Li L."/>
            <person name="Wei W."/>
            <person name="Wang X."/>
            <person name="Wang C."/>
            <person name="Yang T."/>
            <person name="Huo Q."/>
            <person name="Li W."/>
            <person name="Guo W."/>
            <person name="Chen H."/>
            <person name="Zhou L."/>
            <person name="Ni X."/>
            <person name="Tian J."/>
            <person name="Zhou Y."/>
            <person name="Sheng Y."/>
            <person name="Liu T."/>
            <person name="Pan Y."/>
            <person name="Xia L."/>
            <person name="Li J."/>
            <person name="Zhao F."/>
            <person name="Cao W."/>
        </authorList>
    </citation>
    <scope>NUCLEOTIDE SEQUENCE</scope>
    <source>
        <strain evidence="1">Dsil-2018</strain>
    </source>
</reference>
<comment type="caution">
    <text evidence="1">The sequence shown here is derived from an EMBL/GenBank/DDBJ whole genome shotgun (WGS) entry which is preliminary data.</text>
</comment>
<evidence type="ECO:0000313" key="1">
    <source>
        <dbReference type="EMBL" id="KAH7971432.1"/>
    </source>
</evidence>
<protein>
    <submittedName>
        <fullName evidence="1">Uncharacterized protein</fullName>
    </submittedName>
</protein>
<proteinExistence type="predicted"/>
<dbReference type="Proteomes" id="UP000821865">
    <property type="component" value="Chromosome 11"/>
</dbReference>